<evidence type="ECO:0000259" key="2">
    <source>
        <dbReference type="Pfam" id="PF00561"/>
    </source>
</evidence>
<dbReference type="InterPro" id="IPR050266">
    <property type="entry name" value="AB_hydrolase_sf"/>
</dbReference>
<gene>
    <name evidence="3" type="ORF">BG61_07915</name>
</gene>
<dbReference type="InterPro" id="IPR000073">
    <property type="entry name" value="AB_hydrolase_1"/>
</dbReference>
<keyword evidence="1 3" id="KW-0378">Hydrolase</keyword>
<dbReference type="Pfam" id="PF00561">
    <property type="entry name" value="Abhydrolase_1"/>
    <property type="match status" value="1"/>
</dbReference>
<protein>
    <submittedName>
        <fullName evidence="3">Alpha/beta hydrolase</fullName>
    </submittedName>
</protein>
<dbReference type="InterPro" id="IPR029058">
    <property type="entry name" value="AB_hydrolase_fold"/>
</dbReference>
<dbReference type="AlphaFoldDB" id="A0A069PAS7"/>
<dbReference type="RefSeq" id="WP_035940241.1">
    <property type="nucleotide sequence ID" value="NZ_CADFFX010000075.1"/>
</dbReference>
<evidence type="ECO:0000256" key="1">
    <source>
        <dbReference type="ARBA" id="ARBA00022801"/>
    </source>
</evidence>
<sequence length="306" mass="33719">MTTTKEDTSRVTSPDPLSVGDHVVNLNGVDIHYRVDGNGPLLFLVSPGWGIGSGYMQRGFKFLQKRFRLVFVDTRGSGLSGRPTDSAQMSSDNMADDLEALREHLRLATIQLLGHSNSGAIALSYATRYPKNVAKLVLIDSQLLGFSAGGDTQTFLEARADDRRFKAAVRAAISYFSGNAKPFANDGDLSTFVAEVLPLYLYRPERKLALAQEHLLVGQISLYAFEAQNSADRASGRNQTTLLGQVVAPVLITVGRHDWICPVSVSERIHAGIPHSRLVTFEESGHMPWLEEHEKFSLELMQFLES</sequence>
<dbReference type="SUPFAM" id="SSF53474">
    <property type="entry name" value="alpha/beta-Hydrolases"/>
    <property type="match status" value="1"/>
</dbReference>
<dbReference type="PANTHER" id="PTHR43798">
    <property type="entry name" value="MONOACYLGLYCEROL LIPASE"/>
    <property type="match status" value="1"/>
</dbReference>
<dbReference type="GO" id="GO:0016020">
    <property type="term" value="C:membrane"/>
    <property type="evidence" value="ECO:0007669"/>
    <property type="project" value="TreeGrafter"/>
</dbReference>
<name>A0A069PAS7_9BURK</name>
<dbReference type="PANTHER" id="PTHR43798:SF31">
    <property type="entry name" value="AB HYDROLASE SUPERFAMILY PROTEIN YCLE"/>
    <property type="match status" value="1"/>
</dbReference>
<dbReference type="GO" id="GO:0016787">
    <property type="term" value="F:hydrolase activity"/>
    <property type="evidence" value="ECO:0007669"/>
    <property type="project" value="UniProtKB-KW"/>
</dbReference>
<dbReference type="PRINTS" id="PR00111">
    <property type="entry name" value="ABHYDROLASE"/>
</dbReference>
<evidence type="ECO:0000313" key="4">
    <source>
        <dbReference type="Proteomes" id="UP000027466"/>
    </source>
</evidence>
<organism evidence="3 4">
    <name type="scientific">Caballeronia glathei</name>
    <dbReference type="NCBI Taxonomy" id="60547"/>
    <lineage>
        <taxon>Bacteria</taxon>
        <taxon>Pseudomonadati</taxon>
        <taxon>Pseudomonadota</taxon>
        <taxon>Betaproteobacteria</taxon>
        <taxon>Burkholderiales</taxon>
        <taxon>Burkholderiaceae</taxon>
        <taxon>Caballeronia</taxon>
    </lineage>
</organism>
<comment type="caution">
    <text evidence="3">The sequence shown here is derived from an EMBL/GenBank/DDBJ whole genome shotgun (WGS) entry which is preliminary data.</text>
</comment>
<keyword evidence="4" id="KW-1185">Reference proteome</keyword>
<dbReference type="EMBL" id="JFHC01000146">
    <property type="protein sequence ID" value="KDR37743.1"/>
    <property type="molecule type" value="Genomic_DNA"/>
</dbReference>
<reference evidence="3 4" key="1">
    <citation type="submission" date="2014-03" db="EMBL/GenBank/DDBJ databases">
        <title>Draft Genome Sequences of Four Burkholderia Strains.</title>
        <authorList>
            <person name="Liu X.Y."/>
            <person name="Li C.X."/>
            <person name="Xu J.H."/>
        </authorList>
    </citation>
    <scope>NUCLEOTIDE SEQUENCE [LARGE SCALE GENOMIC DNA]</scope>
    <source>
        <strain evidence="3 4">DSM 50014</strain>
    </source>
</reference>
<dbReference type="Gene3D" id="3.40.50.1820">
    <property type="entry name" value="alpha/beta hydrolase"/>
    <property type="match status" value="1"/>
</dbReference>
<dbReference type="Proteomes" id="UP000027466">
    <property type="component" value="Unassembled WGS sequence"/>
</dbReference>
<proteinExistence type="predicted"/>
<feature type="domain" description="AB hydrolase-1" evidence="2">
    <location>
        <begin position="47"/>
        <end position="291"/>
    </location>
</feature>
<dbReference type="STRING" id="60547.GCA_000751215_06755"/>
<evidence type="ECO:0000313" key="3">
    <source>
        <dbReference type="EMBL" id="KDR37743.1"/>
    </source>
</evidence>
<accession>A0A069PAS7</accession>